<protein>
    <recommendedName>
        <fullName evidence="4 11">Translation initiation factor 5A</fullName>
    </recommendedName>
    <alternativeName>
        <fullName evidence="10 11">Hypusine-containing protein</fullName>
    </alternativeName>
    <alternativeName>
        <fullName evidence="9 11">eIF-5A</fullName>
    </alternativeName>
</protein>
<dbReference type="InterPro" id="IPR019769">
    <property type="entry name" value="Trans_elong_IF5A_hypusine_site"/>
</dbReference>
<comment type="caution">
    <text evidence="13">The sequence shown here is derived from an EMBL/GenBank/DDBJ whole genome shotgun (WGS) entry which is preliminary data.</text>
</comment>
<dbReference type="PROSITE" id="PS00302">
    <property type="entry name" value="IF5A_HYPUSINE"/>
    <property type="match status" value="1"/>
</dbReference>
<keyword evidence="8 11" id="KW-0385">Hypusine</keyword>
<dbReference type="GO" id="GO:0045901">
    <property type="term" value="P:positive regulation of translational elongation"/>
    <property type="evidence" value="ECO:0007669"/>
    <property type="project" value="InterPro"/>
</dbReference>
<dbReference type="InterPro" id="IPR012340">
    <property type="entry name" value="NA-bd_OB-fold"/>
</dbReference>
<dbReference type="NCBIfam" id="TIGR00037">
    <property type="entry name" value="eIF_5A"/>
    <property type="match status" value="1"/>
</dbReference>
<dbReference type="InterPro" id="IPR022847">
    <property type="entry name" value="Transl_elong_IF5A_arc"/>
</dbReference>
<dbReference type="Pfam" id="PF21485">
    <property type="entry name" value="IF5A-like_N"/>
    <property type="match status" value="1"/>
</dbReference>
<evidence type="ECO:0000256" key="1">
    <source>
        <dbReference type="ARBA" id="ARBA00003980"/>
    </source>
</evidence>
<evidence type="ECO:0000256" key="11">
    <source>
        <dbReference type="HAMAP-Rule" id="MF_00085"/>
    </source>
</evidence>
<reference evidence="13" key="3">
    <citation type="submission" date="2020-10" db="EMBL/GenBank/DDBJ databases">
        <authorList>
            <person name="Hahn C.J."/>
            <person name="Laso-Perez R."/>
            <person name="Vulcano F."/>
            <person name="Vaziourakis K.-M."/>
            <person name="Stokke R."/>
            <person name="Steen I.H."/>
            <person name="Teske A."/>
            <person name="Boetius A."/>
            <person name="Liebeke M."/>
            <person name="Amann R."/>
            <person name="Knittel K."/>
        </authorList>
    </citation>
    <scope>NUCLEOTIDE SEQUENCE</scope>
    <source>
        <strain evidence="13">Gfbio:e3339647-f889-4370-9287-4fb5cb688e4c:AG392D22_GoMArc1</strain>
    </source>
</reference>
<keyword evidence="5 11" id="KW-0963">Cytoplasm</keyword>
<evidence type="ECO:0000256" key="2">
    <source>
        <dbReference type="ARBA" id="ARBA00004496"/>
    </source>
</evidence>
<dbReference type="SUPFAM" id="SSF50104">
    <property type="entry name" value="Translation proteins SH3-like domain"/>
    <property type="match status" value="1"/>
</dbReference>
<evidence type="ECO:0000256" key="6">
    <source>
        <dbReference type="ARBA" id="ARBA00022540"/>
    </source>
</evidence>
<dbReference type="GO" id="GO:0003743">
    <property type="term" value="F:translation initiation factor activity"/>
    <property type="evidence" value="ECO:0007669"/>
    <property type="project" value="UniProtKB-UniRule"/>
</dbReference>
<dbReference type="InterPro" id="IPR001884">
    <property type="entry name" value="IF5A-like"/>
</dbReference>
<dbReference type="InterPro" id="IPR048670">
    <property type="entry name" value="IF5A-like_N"/>
</dbReference>
<evidence type="ECO:0000313" key="16">
    <source>
        <dbReference type="Proteomes" id="UP000634805"/>
    </source>
</evidence>
<dbReference type="InterPro" id="IPR008991">
    <property type="entry name" value="Translation_prot_SH3-like_sf"/>
</dbReference>
<evidence type="ECO:0000256" key="3">
    <source>
        <dbReference type="ARBA" id="ARBA00006016"/>
    </source>
</evidence>
<reference evidence="15" key="2">
    <citation type="submission" date="2019-01" db="EMBL/GenBank/DDBJ databases">
        <title>Anaerobic oxidation of ethane by archaea from a marine hydrocarbon seep.</title>
        <authorList>
            <person name="Musat F."/>
        </authorList>
    </citation>
    <scope>NUCLEOTIDE SEQUENCE [LARGE SCALE GENOMIC DNA]</scope>
</reference>
<dbReference type="GO" id="GO:0043022">
    <property type="term" value="F:ribosome binding"/>
    <property type="evidence" value="ECO:0007669"/>
    <property type="project" value="InterPro"/>
</dbReference>
<dbReference type="SMART" id="SM01376">
    <property type="entry name" value="eIF-5a"/>
    <property type="match status" value="1"/>
</dbReference>
<dbReference type="EMBL" id="CAJHIS010000018">
    <property type="protein sequence ID" value="CAD6494134.1"/>
    <property type="molecule type" value="Genomic_DNA"/>
</dbReference>
<evidence type="ECO:0000259" key="12">
    <source>
        <dbReference type="SMART" id="SM01376"/>
    </source>
</evidence>
<dbReference type="Gene3D" id="2.40.50.140">
    <property type="entry name" value="Nucleic acid-binding proteins"/>
    <property type="match status" value="1"/>
</dbReference>
<dbReference type="Proteomes" id="UP000634805">
    <property type="component" value="Unassembled WGS sequence"/>
</dbReference>
<evidence type="ECO:0000256" key="9">
    <source>
        <dbReference type="ARBA" id="ARBA00032030"/>
    </source>
</evidence>
<dbReference type="PIRSF" id="PIRSF003025">
    <property type="entry name" value="eIF5A"/>
    <property type="match status" value="1"/>
</dbReference>
<keyword evidence="6 11" id="KW-0396">Initiation factor</keyword>
<evidence type="ECO:0000256" key="4">
    <source>
        <dbReference type="ARBA" id="ARBA00016327"/>
    </source>
</evidence>
<keyword evidence="7 11" id="KW-0648">Protein biosynthesis</keyword>
<dbReference type="Proteomes" id="UP000291831">
    <property type="component" value="Unassembled WGS sequence"/>
</dbReference>
<evidence type="ECO:0000313" key="14">
    <source>
        <dbReference type="EMBL" id="RZB33007.1"/>
    </source>
</evidence>
<dbReference type="GO" id="GO:0045905">
    <property type="term" value="P:positive regulation of translational termination"/>
    <property type="evidence" value="ECO:0007669"/>
    <property type="project" value="InterPro"/>
</dbReference>
<comment type="function">
    <text evidence="1 11">Functions by promoting the formation of the first peptide bond.</text>
</comment>
<accession>A0A811T9Z9</accession>
<dbReference type="CDD" id="cd04467">
    <property type="entry name" value="S1_aIF5A"/>
    <property type="match status" value="1"/>
</dbReference>
<dbReference type="EMBL" id="RPGO01000003">
    <property type="protein sequence ID" value="RZB33007.1"/>
    <property type="molecule type" value="Genomic_DNA"/>
</dbReference>
<evidence type="ECO:0000256" key="10">
    <source>
        <dbReference type="ARBA" id="ARBA00032163"/>
    </source>
</evidence>
<sequence length="128" mass="14444">MKDLTEVRTLKEGRYVLVDDEPCVIKSLSHSKTGKHGSAKARIDAIGIFDRQKRSIVAPVTTKIYVPIVERKSGQVLSISNNVAQIMDLEDFSNFDMTIPDELKEKIKEGEEIVYITSMGKIKFDVRT</sequence>
<dbReference type="AlphaFoldDB" id="A0A811T9Z9"/>
<evidence type="ECO:0000256" key="7">
    <source>
        <dbReference type="ARBA" id="ARBA00022917"/>
    </source>
</evidence>
<dbReference type="GO" id="GO:0005737">
    <property type="term" value="C:cytoplasm"/>
    <property type="evidence" value="ECO:0007669"/>
    <property type="project" value="UniProtKB-SubCell"/>
</dbReference>
<evidence type="ECO:0000313" key="15">
    <source>
        <dbReference type="Proteomes" id="UP000291831"/>
    </source>
</evidence>
<dbReference type="GO" id="GO:0003746">
    <property type="term" value="F:translation elongation factor activity"/>
    <property type="evidence" value="ECO:0007669"/>
    <property type="project" value="InterPro"/>
</dbReference>
<organism evidence="13 16">
    <name type="scientific">Candidatus Argoarchaeum ethanivorans</name>
    <dbReference type="NCBI Taxonomy" id="2608793"/>
    <lineage>
        <taxon>Archaea</taxon>
        <taxon>Methanobacteriati</taxon>
        <taxon>Methanobacteriota</taxon>
        <taxon>Stenosarchaea group</taxon>
        <taxon>Methanomicrobia</taxon>
        <taxon>Methanosarcinales</taxon>
        <taxon>Methanosarcinales incertae sedis</taxon>
        <taxon>GOM Arc I cluster</taxon>
        <taxon>Candidatus Argoarchaeum</taxon>
    </lineage>
</organism>
<dbReference type="InterPro" id="IPR020189">
    <property type="entry name" value="IF5A_C"/>
</dbReference>
<comment type="similarity">
    <text evidence="3 11">Belongs to the eIF-5A family.</text>
</comment>
<name>A0A811T9Z9_9EURY</name>
<comment type="subcellular location">
    <subcellularLocation>
        <location evidence="2 11">Cytoplasm</location>
    </subcellularLocation>
</comment>
<feature type="domain" description="Translation initiation factor 5A C-terminal" evidence="12">
    <location>
        <begin position="68"/>
        <end position="127"/>
    </location>
</feature>
<evidence type="ECO:0000256" key="5">
    <source>
        <dbReference type="ARBA" id="ARBA00022490"/>
    </source>
</evidence>
<dbReference type="FunFam" id="2.30.30.30:FF:000038">
    <property type="entry name" value="Translation initiation factor 5A"/>
    <property type="match status" value="1"/>
</dbReference>
<gene>
    <name evidence="11 13" type="primary">eif5a</name>
    <name evidence="14" type="ORF">AEth_00124</name>
    <name evidence="13" type="ORF">EMLJLAPB_00707</name>
</gene>
<dbReference type="SUPFAM" id="SSF50249">
    <property type="entry name" value="Nucleic acid-binding proteins"/>
    <property type="match status" value="1"/>
</dbReference>
<reference evidence="14" key="1">
    <citation type="journal article" date="2019" name="Nature">
        <title>Anaerobic oxidation of ethane by archaea from a marine hydrocarbon seep.</title>
        <authorList>
            <person name="Chen S.C."/>
            <person name="Musat N."/>
            <person name="Lechtenfeld O.J."/>
            <person name="Paschke H."/>
            <person name="Schmidt M."/>
            <person name="Said N."/>
            <person name="Popp D."/>
            <person name="Calabrese F."/>
            <person name="Stryhanyuk H."/>
            <person name="Jaekel U."/>
            <person name="Zhu Y.G."/>
            <person name="Joye S.B."/>
            <person name="Richnow H.H."/>
            <person name="Widdel F."/>
            <person name="Musat F."/>
        </authorList>
    </citation>
    <scope>NUCLEOTIDE SEQUENCE</scope>
    <source>
        <strain evidence="14">Eth-Arch1</strain>
    </source>
</reference>
<dbReference type="PANTHER" id="PTHR11673">
    <property type="entry name" value="TRANSLATION INITIATION FACTOR 5A FAMILY MEMBER"/>
    <property type="match status" value="1"/>
</dbReference>
<dbReference type="InterPro" id="IPR014722">
    <property type="entry name" value="Rib_uL2_dom2"/>
</dbReference>
<dbReference type="NCBIfam" id="NF003076">
    <property type="entry name" value="PRK03999.1"/>
    <property type="match status" value="1"/>
</dbReference>
<proteinExistence type="inferred from homology"/>
<feature type="modified residue" description="Hypusine" evidence="11">
    <location>
        <position position="35"/>
    </location>
</feature>
<dbReference type="Pfam" id="PF01287">
    <property type="entry name" value="eIF-5a"/>
    <property type="match status" value="1"/>
</dbReference>
<dbReference type="HAMAP" id="MF_00085">
    <property type="entry name" value="eIF_5A"/>
    <property type="match status" value="1"/>
</dbReference>
<evidence type="ECO:0000313" key="13">
    <source>
        <dbReference type="EMBL" id="CAD6494134.1"/>
    </source>
</evidence>
<dbReference type="Gene3D" id="2.30.30.30">
    <property type="match status" value="1"/>
</dbReference>
<evidence type="ECO:0000256" key="8">
    <source>
        <dbReference type="ARBA" id="ARBA00023071"/>
    </source>
</evidence>
<dbReference type="GO" id="GO:0003723">
    <property type="term" value="F:RNA binding"/>
    <property type="evidence" value="ECO:0007669"/>
    <property type="project" value="InterPro"/>
</dbReference>